<dbReference type="EMBL" id="JAIQ01000175">
    <property type="protein sequence ID" value="KLD95901.1"/>
    <property type="molecule type" value="Genomic_DNA"/>
</dbReference>
<sequence length="395" mass="46039">MLKILFSSSLVISLLGAVSIDELVNDSFEKNYDIKSLEKSIEIANHQIAIAKNWENPMIAFKTNEIMFDKPLSNQKEYGVELSQAIPIGRKLDIEENIAKNDRNIQIYSLEDKKLELESKIYEYSYNILIFEKRYELLNTYQKNLKKLENLNALLQKYEKATLNEVIDSQISSLDLKLEQENLKNSIDNLYLNLEQITYKKVDSITQNLDIKRVDKEKATSNLSSHPQVKTLEENSTKYSQMASLEDAKKFSSMTLSLEYMQNKEQDYGNVTVAIPLPIYKTENVNRIKAKLNANETNDKLDSLLHNLSLETQIYVNNLNQNVRNYEVIQKEIIPLKQKIQKNIENYNSYEKSNPQDSIKNLNELITYELKALDEVQKYYENYSKLLYYSNKGIK</sequence>
<dbReference type="PATRIC" id="fig|1447256.3.peg.2635"/>
<dbReference type="Proteomes" id="UP000035514">
    <property type="component" value="Unassembled WGS sequence"/>
</dbReference>
<evidence type="ECO:0000313" key="1">
    <source>
        <dbReference type="EMBL" id="KLD95901.1"/>
    </source>
</evidence>
<dbReference type="Gene3D" id="1.20.1600.10">
    <property type="entry name" value="Outer membrane efflux proteins (OEP)"/>
    <property type="match status" value="1"/>
</dbReference>
<accession>A0A0G9JNQ0</accession>
<dbReference type="SUPFAM" id="SSF56954">
    <property type="entry name" value="Outer membrane efflux proteins (OEP)"/>
    <property type="match status" value="1"/>
</dbReference>
<evidence type="ECO:0000313" key="2">
    <source>
        <dbReference type="Proteomes" id="UP000035514"/>
    </source>
</evidence>
<organism evidence="1 2">
    <name type="scientific">Aliarcobacter butzleri L348</name>
    <dbReference type="NCBI Taxonomy" id="1447256"/>
    <lineage>
        <taxon>Bacteria</taxon>
        <taxon>Pseudomonadati</taxon>
        <taxon>Campylobacterota</taxon>
        <taxon>Epsilonproteobacteria</taxon>
        <taxon>Campylobacterales</taxon>
        <taxon>Arcobacteraceae</taxon>
        <taxon>Aliarcobacter</taxon>
    </lineage>
</organism>
<gene>
    <name evidence="1" type="ORF">AA20_13425</name>
</gene>
<reference evidence="1 2" key="1">
    <citation type="submission" date="2014-01" db="EMBL/GenBank/DDBJ databases">
        <title>Development of a Comparative Genomic Fingerprinting Assay for High Resolution Genotyping of Arcobacter butzleri.</title>
        <authorList>
            <person name="Webb A.L."/>
            <person name="Inglis G.D."/>
            <person name="Kruczkiewicz P."/>
            <person name="Selinger L.B."/>
            <person name="Taboada E.N."/>
        </authorList>
    </citation>
    <scope>NUCLEOTIDE SEQUENCE [LARGE SCALE GENOMIC DNA]</scope>
    <source>
        <strain evidence="1 2">L348</strain>
    </source>
</reference>
<dbReference type="RefSeq" id="WP_046997568.1">
    <property type="nucleotide sequence ID" value="NZ_JAIQ01000175.1"/>
</dbReference>
<dbReference type="AlphaFoldDB" id="A0A0G9JNQ0"/>
<comment type="caution">
    <text evidence="1">The sequence shown here is derived from an EMBL/GenBank/DDBJ whole genome shotgun (WGS) entry which is preliminary data.</text>
</comment>
<dbReference type="GO" id="GO:0015562">
    <property type="term" value="F:efflux transmembrane transporter activity"/>
    <property type="evidence" value="ECO:0007669"/>
    <property type="project" value="InterPro"/>
</dbReference>
<protein>
    <submittedName>
        <fullName evidence="1">Uncharacterized protein</fullName>
    </submittedName>
</protein>
<proteinExistence type="predicted"/>
<name>A0A0G9JNQ0_9BACT</name>